<organism evidence="1 2">
    <name type="scientific">Nitrococcus mobilis Nb-231</name>
    <dbReference type="NCBI Taxonomy" id="314278"/>
    <lineage>
        <taxon>Bacteria</taxon>
        <taxon>Pseudomonadati</taxon>
        <taxon>Pseudomonadota</taxon>
        <taxon>Gammaproteobacteria</taxon>
        <taxon>Chromatiales</taxon>
        <taxon>Ectothiorhodospiraceae</taxon>
        <taxon>Nitrococcus</taxon>
    </lineage>
</organism>
<dbReference type="EMBL" id="AAOF01000034">
    <property type="protein sequence ID" value="EAR20154.1"/>
    <property type="molecule type" value="Genomic_DNA"/>
</dbReference>
<name>A4BVV1_9GAMM</name>
<sequence length="151" mass="16651">MVFLLSSNVALAGTITATCYSPEGKRFEFVDGERQESSDGYSNSNPTFFFTTHDPDVLIESWQAALPFPDLIGRERVDELVPPTVTKSVVVFRSDSVIHALSMQGKEAYSTTLYLKRDVAIFTRIRISKGGLVSGPMGAIYTAKCNFNVLE</sequence>
<comment type="caution">
    <text evidence="1">The sequence shown here is derived from an EMBL/GenBank/DDBJ whole genome shotgun (WGS) entry which is preliminary data.</text>
</comment>
<dbReference type="HOGENOM" id="CLU_1729458_0_0_6"/>
<protein>
    <submittedName>
        <fullName evidence="1">Uncharacterized protein</fullName>
    </submittedName>
</protein>
<proteinExistence type="predicted"/>
<evidence type="ECO:0000313" key="2">
    <source>
        <dbReference type="Proteomes" id="UP000003374"/>
    </source>
</evidence>
<evidence type="ECO:0000313" key="1">
    <source>
        <dbReference type="EMBL" id="EAR20154.1"/>
    </source>
</evidence>
<dbReference type="AlphaFoldDB" id="A4BVV1"/>
<accession>A4BVV1</accession>
<keyword evidence="2" id="KW-1185">Reference proteome</keyword>
<reference evidence="1 2" key="1">
    <citation type="submission" date="2006-02" db="EMBL/GenBank/DDBJ databases">
        <authorList>
            <person name="Waterbury J."/>
            <person name="Ferriera S."/>
            <person name="Johnson J."/>
            <person name="Kravitz S."/>
            <person name="Halpern A."/>
            <person name="Remington K."/>
            <person name="Beeson K."/>
            <person name="Tran B."/>
            <person name="Rogers Y.-H."/>
            <person name="Friedman R."/>
            <person name="Venter J.C."/>
        </authorList>
    </citation>
    <scope>NUCLEOTIDE SEQUENCE [LARGE SCALE GENOMIC DNA]</scope>
    <source>
        <strain evidence="1 2">Nb-231</strain>
    </source>
</reference>
<dbReference type="Proteomes" id="UP000003374">
    <property type="component" value="Unassembled WGS sequence"/>
</dbReference>
<dbReference type="STRING" id="314278.NB231_00005"/>
<gene>
    <name evidence="1" type="ORF">NB231_00005</name>
</gene>